<dbReference type="AlphaFoldDB" id="A0A173MJ93"/>
<organism evidence="7 8">
    <name type="scientific">Filimonas lacunae</name>
    <dbReference type="NCBI Taxonomy" id="477680"/>
    <lineage>
        <taxon>Bacteria</taxon>
        <taxon>Pseudomonadati</taxon>
        <taxon>Bacteroidota</taxon>
        <taxon>Chitinophagia</taxon>
        <taxon>Chitinophagales</taxon>
        <taxon>Chitinophagaceae</taxon>
        <taxon>Filimonas</taxon>
    </lineage>
</organism>
<dbReference type="InterPro" id="IPR036249">
    <property type="entry name" value="Thioredoxin-like_sf"/>
</dbReference>
<keyword evidence="4" id="KW-0676">Redox-active center</keyword>
<dbReference type="InterPro" id="IPR000866">
    <property type="entry name" value="AhpC/TSA"/>
</dbReference>
<dbReference type="GO" id="GO:0030313">
    <property type="term" value="C:cell envelope"/>
    <property type="evidence" value="ECO:0007669"/>
    <property type="project" value="UniProtKB-SubCell"/>
</dbReference>
<dbReference type="KEGG" id="fln:FLA_3562"/>
<keyword evidence="5" id="KW-0732">Signal</keyword>
<feature type="signal peptide" evidence="5">
    <location>
        <begin position="1"/>
        <end position="21"/>
    </location>
</feature>
<reference evidence="8" key="1">
    <citation type="submission" date="2017-01" db="EMBL/GenBank/DDBJ databases">
        <authorList>
            <person name="Varghese N."/>
            <person name="Submissions S."/>
        </authorList>
    </citation>
    <scope>NUCLEOTIDE SEQUENCE [LARGE SCALE GENOMIC DNA]</scope>
    <source>
        <strain evidence="8">DSM 21054</strain>
    </source>
</reference>
<comment type="subcellular location">
    <subcellularLocation>
        <location evidence="1">Cell envelope</location>
    </subcellularLocation>
</comment>
<dbReference type="SUPFAM" id="SSF52833">
    <property type="entry name" value="Thioredoxin-like"/>
    <property type="match status" value="1"/>
</dbReference>
<keyword evidence="2" id="KW-0201">Cytochrome c-type biogenesis</keyword>
<name>A0A173MJ93_9BACT</name>
<gene>
    <name evidence="7" type="ORF">SAMN05421788_109111</name>
</gene>
<dbReference type="PROSITE" id="PS51352">
    <property type="entry name" value="THIOREDOXIN_2"/>
    <property type="match status" value="1"/>
</dbReference>
<dbReference type="PANTHER" id="PTHR42852:SF6">
    <property type="entry name" value="THIOL:DISULFIDE INTERCHANGE PROTEIN DSBE"/>
    <property type="match status" value="1"/>
</dbReference>
<protein>
    <submittedName>
        <fullName evidence="7">Peroxiredoxin</fullName>
    </submittedName>
</protein>
<sequence>MNTFLKICFTAAAACPLLAHAQDPQRYQMNGYVKNLSPNNKAVLMRMIPGRMVFDTVDVVNGKFTFNGQSQAPQKAYLYVTHEGKMPQNIALGDHVAVYLENGTIEVNTNDSLKNAKVGGTPLNIDQQELVEMLKPFDKQVAALEARFATASKTEDSLESSLVKSQYEAVSANRDKALLAFVGKHKSSLVSLLIIRSYFDPSTKAELAIAAYDMLDETVKSSSQGQVIARMLKRAKALDVGSVAPEFTAKNTNGEDIALKQFRGKYVLIDFWASWCVPCRHENPNVVKAYNRFKDQNFTVLGFSLDEGDDGKNRWMGAIEKDGLTWMQLSDLAGWSSPIAMLYNLKAIPANFLLDPNGKIIARDLRGEALEQKLAEILKKS</sequence>
<dbReference type="Proteomes" id="UP000186917">
    <property type="component" value="Unassembled WGS sequence"/>
</dbReference>
<evidence type="ECO:0000313" key="8">
    <source>
        <dbReference type="Proteomes" id="UP000186917"/>
    </source>
</evidence>
<keyword evidence="8" id="KW-1185">Reference proteome</keyword>
<dbReference type="InterPro" id="IPR025380">
    <property type="entry name" value="DUF4369"/>
</dbReference>
<dbReference type="RefSeq" id="WP_076381432.1">
    <property type="nucleotide sequence ID" value="NZ_AP017422.1"/>
</dbReference>
<dbReference type="Gene3D" id="3.40.30.10">
    <property type="entry name" value="Glutaredoxin"/>
    <property type="match status" value="1"/>
</dbReference>
<dbReference type="CDD" id="cd02966">
    <property type="entry name" value="TlpA_like_family"/>
    <property type="match status" value="1"/>
</dbReference>
<evidence type="ECO:0000256" key="3">
    <source>
        <dbReference type="ARBA" id="ARBA00023157"/>
    </source>
</evidence>
<dbReference type="OrthoDB" id="9794348at2"/>
<dbReference type="PROSITE" id="PS00194">
    <property type="entry name" value="THIOREDOXIN_1"/>
    <property type="match status" value="1"/>
</dbReference>
<dbReference type="InterPro" id="IPR017937">
    <property type="entry name" value="Thioredoxin_CS"/>
</dbReference>
<evidence type="ECO:0000259" key="6">
    <source>
        <dbReference type="PROSITE" id="PS51352"/>
    </source>
</evidence>
<dbReference type="GO" id="GO:0016209">
    <property type="term" value="F:antioxidant activity"/>
    <property type="evidence" value="ECO:0007669"/>
    <property type="project" value="InterPro"/>
</dbReference>
<evidence type="ECO:0000256" key="1">
    <source>
        <dbReference type="ARBA" id="ARBA00004196"/>
    </source>
</evidence>
<accession>A0A173MJ93</accession>
<dbReference type="EMBL" id="FTOR01000009">
    <property type="protein sequence ID" value="SIT30037.1"/>
    <property type="molecule type" value="Genomic_DNA"/>
</dbReference>
<dbReference type="GO" id="GO:0017004">
    <property type="term" value="P:cytochrome complex assembly"/>
    <property type="evidence" value="ECO:0007669"/>
    <property type="project" value="UniProtKB-KW"/>
</dbReference>
<evidence type="ECO:0000256" key="5">
    <source>
        <dbReference type="SAM" id="SignalP"/>
    </source>
</evidence>
<dbReference type="Pfam" id="PF00578">
    <property type="entry name" value="AhpC-TSA"/>
    <property type="match status" value="1"/>
</dbReference>
<proteinExistence type="predicted"/>
<dbReference type="PANTHER" id="PTHR42852">
    <property type="entry name" value="THIOL:DISULFIDE INTERCHANGE PROTEIN DSBE"/>
    <property type="match status" value="1"/>
</dbReference>
<evidence type="ECO:0000256" key="2">
    <source>
        <dbReference type="ARBA" id="ARBA00022748"/>
    </source>
</evidence>
<dbReference type="InterPro" id="IPR013766">
    <property type="entry name" value="Thioredoxin_domain"/>
</dbReference>
<feature type="domain" description="Thioredoxin" evidence="6">
    <location>
        <begin position="238"/>
        <end position="381"/>
    </location>
</feature>
<evidence type="ECO:0000313" key="7">
    <source>
        <dbReference type="EMBL" id="SIT30037.1"/>
    </source>
</evidence>
<dbReference type="Pfam" id="PF14289">
    <property type="entry name" value="DUF4369"/>
    <property type="match status" value="1"/>
</dbReference>
<dbReference type="InterPro" id="IPR050553">
    <property type="entry name" value="Thioredoxin_ResA/DsbE_sf"/>
</dbReference>
<dbReference type="STRING" id="477680.SAMN05421788_109111"/>
<dbReference type="GO" id="GO:0016491">
    <property type="term" value="F:oxidoreductase activity"/>
    <property type="evidence" value="ECO:0007669"/>
    <property type="project" value="InterPro"/>
</dbReference>
<evidence type="ECO:0000256" key="4">
    <source>
        <dbReference type="ARBA" id="ARBA00023284"/>
    </source>
</evidence>
<feature type="chain" id="PRO_5030023038" evidence="5">
    <location>
        <begin position="22"/>
        <end position="381"/>
    </location>
</feature>
<keyword evidence="3" id="KW-1015">Disulfide bond</keyword>